<gene>
    <name evidence="13" type="primary">gspK</name>
    <name evidence="13" type="ORF">KCN53_14285</name>
</gene>
<keyword evidence="6" id="KW-0812">Transmembrane</keyword>
<evidence type="ECO:0000256" key="4">
    <source>
        <dbReference type="ARBA" id="ARBA00022475"/>
    </source>
</evidence>
<proteinExistence type="inferred from homology"/>
<accession>A0ABS7WN12</accession>
<dbReference type="PANTHER" id="PTHR38831:SF1">
    <property type="entry name" value="TYPE II SECRETION SYSTEM PROTEIN K-RELATED"/>
    <property type="match status" value="1"/>
</dbReference>
<dbReference type="InterPro" id="IPR049179">
    <property type="entry name" value="T2SSK_SAM-like_2nd"/>
</dbReference>
<dbReference type="RefSeq" id="WP_172406317.1">
    <property type="nucleotide sequence ID" value="NZ_JAGSGB010000003.1"/>
</dbReference>
<keyword evidence="14" id="KW-1185">Reference proteome</keyword>
<sequence length="318" mass="32999">MALLTVLMLVGVMGALTVITLERMNRALAMTTNSRSAAQGHHYARGAALVAAERIETMLAELEGPLTLAGGWEEAPMTVPTAGGAITIRLSDASHCFNVNGLVTGSPGGATRMRPDAITQFAGLARGVGIGAQRAQQMAMSLVDYIDSDTYPQAGGAEDGAYSGYRAPNMPVAATGELMAVANWNAADYELLKPFLCALPTTDMQPINVNTLSEADAPLLGMLVPSGVSVAAARRLIAGRPAAGWGSQAEFWADARAIGAMPLARAQYQVDVTSNLFRADIEVEDGGFAVRESALIRLGGAAGEGGAHILRRSWSGAA</sequence>
<dbReference type="Pfam" id="PF03934">
    <property type="entry name" value="T2SSK"/>
    <property type="match status" value="1"/>
</dbReference>
<dbReference type="EMBL" id="JAGSGB010000003">
    <property type="protein sequence ID" value="MBZ6379798.1"/>
    <property type="molecule type" value="Genomic_DNA"/>
</dbReference>
<keyword evidence="4 10" id="KW-1003">Cell membrane</keyword>
<dbReference type="PIRSF" id="PIRSF002786">
    <property type="entry name" value="XcpX"/>
    <property type="match status" value="1"/>
</dbReference>
<dbReference type="InterPro" id="IPR005628">
    <property type="entry name" value="GspK"/>
</dbReference>
<comment type="subcellular location">
    <subcellularLocation>
        <location evidence="1 10">Cell inner membrane</location>
    </subcellularLocation>
</comment>
<dbReference type="SUPFAM" id="SSF158544">
    <property type="entry name" value="GspK insert domain-like"/>
    <property type="match status" value="2"/>
</dbReference>
<organism evidence="13 14">
    <name type="scientific">Pacificimonas aurantium</name>
    <dbReference type="NCBI Taxonomy" id="1250540"/>
    <lineage>
        <taxon>Bacteria</taxon>
        <taxon>Pseudomonadati</taxon>
        <taxon>Pseudomonadota</taxon>
        <taxon>Alphaproteobacteria</taxon>
        <taxon>Sphingomonadales</taxon>
        <taxon>Sphingosinicellaceae</taxon>
        <taxon>Pacificimonas</taxon>
    </lineage>
</organism>
<evidence type="ECO:0000313" key="13">
    <source>
        <dbReference type="EMBL" id="MBZ6379798.1"/>
    </source>
</evidence>
<evidence type="ECO:0000256" key="8">
    <source>
        <dbReference type="ARBA" id="ARBA00022989"/>
    </source>
</evidence>
<name>A0ABS7WN12_9SPHN</name>
<keyword evidence="9 10" id="KW-0472">Membrane</keyword>
<evidence type="ECO:0000256" key="9">
    <source>
        <dbReference type="ARBA" id="ARBA00023136"/>
    </source>
</evidence>
<evidence type="ECO:0000256" key="2">
    <source>
        <dbReference type="ARBA" id="ARBA00007246"/>
    </source>
</evidence>
<comment type="similarity">
    <text evidence="2 10">Belongs to the GSP K family.</text>
</comment>
<evidence type="ECO:0000256" key="5">
    <source>
        <dbReference type="ARBA" id="ARBA00022519"/>
    </source>
</evidence>
<keyword evidence="7" id="KW-0653">Protein transport</keyword>
<evidence type="ECO:0000313" key="14">
    <source>
        <dbReference type="Proteomes" id="UP000824621"/>
    </source>
</evidence>
<evidence type="ECO:0000259" key="11">
    <source>
        <dbReference type="Pfam" id="PF03934"/>
    </source>
</evidence>
<protein>
    <recommendedName>
        <fullName evidence="10">Type II secretion system protein K</fullName>
    </recommendedName>
</protein>
<dbReference type="NCBIfam" id="NF037980">
    <property type="entry name" value="T2SS_GspK"/>
    <property type="match status" value="1"/>
</dbReference>
<evidence type="ECO:0000259" key="12">
    <source>
        <dbReference type="Pfam" id="PF21687"/>
    </source>
</evidence>
<reference evidence="13 14" key="1">
    <citation type="submission" date="2021-04" db="EMBL/GenBank/DDBJ databases">
        <authorList>
            <person name="Pira H."/>
            <person name="Risdian C."/>
            <person name="Wink J."/>
        </authorList>
    </citation>
    <scope>NUCLEOTIDE SEQUENCE [LARGE SCALE GENOMIC DNA]</scope>
    <source>
        <strain evidence="13 14">DSM 107782</strain>
    </source>
</reference>
<evidence type="ECO:0000256" key="10">
    <source>
        <dbReference type="PIRNR" id="PIRNR002786"/>
    </source>
</evidence>
<dbReference type="Proteomes" id="UP000824621">
    <property type="component" value="Unassembled WGS sequence"/>
</dbReference>
<comment type="caution">
    <text evidence="13">The sequence shown here is derived from an EMBL/GenBank/DDBJ whole genome shotgun (WGS) entry which is preliminary data.</text>
</comment>
<dbReference type="InterPro" id="IPR049031">
    <property type="entry name" value="T2SSK_SAM-like_1st"/>
</dbReference>
<keyword evidence="5 10" id="KW-0997">Cell inner membrane</keyword>
<evidence type="ECO:0000256" key="1">
    <source>
        <dbReference type="ARBA" id="ARBA00004533"/>
    </source>
</evidence>
<dbReference type="Gene3D" id="3.30.1300.30">
    <property type="entry name" value="GSPII I/J protein-like"/>
    <property type="match status" value="1"/>
</dbReference>
<dbReference type="InterPro" id="IPR038072">
    <property type="entry name" value="GspK_central_sf"/>
</dbReference>
<keyword evidence="3 10" id="KW-0813">Transport</keyword>
<dbReference type="PANTHER" id="PTHR38831">
    <property type="entry name" value="TYPE II SECRETION SYSTEM PROTEIN K"/>
    <property type="match status" value="1"/>
</dbReference>
<dbReference type="Gene3D" id="1.10.40.60">
    <property type="entry name" value="EpsJ-like"/>
    <property type="match status" value="2"/>
</dbReference>
<evidence type="ECO:0000256" key="3">
    <source>
        <dbReference type="ARBA" id="ARBA00022448"/>
    </source>
</evidence>
<feature type="domain" description="T2SS protein K first SAM-like" evidence="12">
    <location>
        <begin position="96"/>
        <end position="201"/>
    </location>
</feature>
<evidence type="ECO:0000256" key="6">
    <source>
        <dbReference type="ARBA" id="ARBA00022692"/>
    </source>
</evidence>
<evidence type="ECO:0000256" key="7">
    <source>
        <dbReference type="ARBA" id="ARBA00022927"/>
    </source>
</evidence>
<keyword evidence="8" id="KW-1133">Transmembrane helix</keyword>
<dbReference type="InterPro" id="IPR045584">
    <property type="entry name" value="Pilin-like"/>
</dbReference>
<feature type="domain" description="T2SS protein K second SAM-like" evidence="11">
    <location>
        <begin position="207"/>
        <end position="271"/>
    </location>
</feature>
<dbReference type="SUPFAM" id="SSF54523">
    <property type="entry name" value="Pili subunits"/>
    <property type="match status" value="1"/>
</dbReference>
<dbReference type="Pfam" id="PF21687">
    <property type="entry name" value="T2SSK_1st"/>
    <property type="match status" value="1"/>
</dbReference>